<dbReference type="Gene3D" id="3.40.109.10">
    <property type="entry name" value="NADH Oxidase"/>
    <property type="match status" value="1"/>
</dbReference>
<dbReference type="InterPro" id="IPR029479">
    <property type="entry name" value="Nitroreductase"/>
</dbReference>
<comment type="similarity">
    <text evidence="1">Belongs to the nitroreductase family.</text>
</comment>
<dbReference type="RefSeq" id="WP_025069952.1">
    <property type="nucleotide sequence ID" value="NZ_FUXK01000004.1"/>
</dbReference>
<keyword evidence="2" id="KW-0560">Oxidoreductase</keyword>
<dbReference type="AlphaFoldDB" id="A0A1T4LT30"/>
<proteinExistence type="inferred from homology"/>
<dbReference type="SUPFAM" id="SSF55469">
    <property type="entry name" value="FMN-dependent nitroreductase-like"/>
    <property type="match status" value="1"/>
</dbReference>
<evidence type="ECO:0000259" key="3">
    <source>
        <dbReference type="Pfam" id="PF00881"/>
    </source>
</evidence>
<dbReference type="PANTHER" id="PTHR43673">
    <property type="entry name" value="NAD(P)H NITROREDUCTASE YDGI-RELATED"/>
    <property type="match status" value="1"/>
</dbReference>
<dbReference type="EMBL" id="FUXK01000004">
    <property type="protein sequence ID" value="SJZ57688.1"/>
    <property type="molecule type" value="Genomic_DNA"/>
</dbReference>
<reference evidence="4 5" key="1">
    <citation type="submission" date="2017-02" db="EMBL/GenBank/DDBJ databases">
        <authorList>
            <person name="Peterson S.W."/>
        </authorList>
    </citation>
    <scope>NUCLEOTIDE SEQUENCE [LARGE SCALE GENOMIC DNA]</scope>
    <source>
        <strain evidence="4 5">ATCC 43324</strain>
    </source>
</reference>
<dbReference type="Proteomes" id="UP000190065">
    <property type="component" value="Unassembled WGS sequence"/>
</dbReference>
<dbReference type="Pfam" id="PF00881">
    <property type="entry name" value="Nitroreductase"/>
    <property type="match status" value="1"/>
</dbReference>
<evidence type="ECO:0000313" key="4">
    <source>
        <dbReference type="EMBL" id="SJZ57688.1"/>
    </source>
</evidence>
<dbReference type="eggNOG" id="COG0778">
    <property type="taxonomic scope" value="Bacteria"/>
</dbReference>
<protein>
    <submittedName>
        <fullName evidence="4">Nitroreductase</fullName>
    </submittedName>
</protein>
<evidence type="ECO:0000313" key="5">
    <source>
        <dbReference type="Proteomes" id="UP000190065"/>
    </source>
</evidence>
<sequence length="241" mass="27459">MSLTELLNYRRAVRHFDETQSIDPSRVEACVKLATLAPTSSNMQLWEAYHVTDSALKGQLAHACLDQLAARSADQFVVFVTRQDRYKAHAKAILAHEMEHIKRTAPAEKQEKRIQKMTQYYAKLMPFLYSRGCRVWGMVRKLLAFCIGLRQPILRDVSETDMRVTVHQSCSLAIQTFLLAMAEAGYDTCPLGGFDNKLVKKALKLPRGSQVCMVIACGKRAEDGVWGERFRLPFETFYHQV</sequence>
<accession>A0A1T4LT30</accession>
<evidence type="ECO:0000256" key="2">
    <source>
        <dbReference type="ARBA" id="ARBA00023002"/>
    </source>
</evidence>
<evidence type="ECO:0000256" key="1">
    <source>
        <dbReference type="ARBA" id="ARBA00007118"/>
    </source>
</evidence>
<dbReference type="PANTHER" id="PTHR43673:SF10">
    <property type="entry name" value="NADH DEHYDROGENASE_NAD(P)H NITROREDUCTASE XCC3605-RELATED"/>
    <property type="match status" value="1"/>
</dbReference>
<feature type="domain" description="Nitroreductase" evidence="3">
    <location>
        <begin position="9"/>
        <end position="219"/>
    </location>
</feature>
<dbReference type="STRING" id="28136.SAMN02745202_00524"/>
<name>A0A1T4LT30_9BACT</name>
<gene>
    <name evidence="4" type="ORF">SAMN02745202_00524</name>
</gene>
<organism evidence="4 5">
    <name type="scientific">Segatella oulorum</name>
    <dbReference type="NCBI Taxonomy" id="28136"/>
    <lineage>
        <taxon>Bacteria</taxon>
        <taxon>Pseudomonadati</taxon>
        <taxon>Bacteroidota</taxon>
        <taxon>Bacteroidia</taxon>
        <taxon>Bacteroidales</taxon>
        <taxon>Prevotellaceae</taxon>
        <taxon>Segatella</taxon>
    </lineage>
</organism>
<dbReference type="InterPro" id="IPR000415">
    <property type="entry name" value="Nitroreductase-like"/>
</dbReference>
<dbReference type="GO" id="GO:0016491">
    <property type="term" value="F:oxidoreductase activity"/>
    <property type="evidence" value="ECO:0007669"/>
    <property type="project" value="UniProtKB-KW"/>
</dbReference>